<dbReference type="Pfam" id="PF07258">
    <property type="entry name" value="COMM_domain"/>
    <property type="match status" value="1"/>
</dbReference>
<feature type="domain" description="COMM" evidence="2">
    <location>
        <begin position="107"/>
        <end position="177"/>
    </location>
</feature>
<keyword evidence="4" id="KW-1185">Reference proteome</keyword>
<dbReference type="PANTHER" id="PTHR12333:SF0">
    <property type="entry name" value="COMM DOMAIN-CONTAINING PROTEIN 10"/>
    <property type="match status" value="1"/>
</dbReference>
<proteinExistence type="predicted"/>
<keyword evidence="1" id="KW-0175">Coiled coil</keyword>
<dbReference type="PROSITE" id="PS51269">
    <property type="entry name" value="COMM"/>
    <property type="match status" value="1"/>
</dbReference>
<dbReference type="InterPro" id="IPR037361">
    <property type="entry name" value="COMMD10"/>
</dbReference>
<dbReference type="InterPro" id="IPR017920">
    <property type="entry name" value="COMM"/>
</dbReference>
<evidence type="ECO:0000259" key="2">
    <source>
        <dbReference type="PROSITE" id="PS51269"/>
    </source>
</evidence>
<feature type="coiled-coil region" evidence="1">
    <location>
        <begin position="152"/>
        <end position="179"/>
    </location>
</feature>
<name>A0AAW1LSI9_POPJA</name>
<dbReference type="PANTHER" id="PTHR12333">
    <property type="entry name" value="COMM DOMAIN CONTAINING PROTEIN 10"/>
    <property type="match status" value="1"/>
</dbReference>
<evidence type="ECO:0000256" key="1">
    <source>
        <dbReference type="SAM" id="Coils"/>
    </source>
</evidence>
<sequence length="180" mass="20841">MSLRWISLNKKLIEGVKLLNLLSNTQFTLLLKRTNESNGTDIVSEDESKKLAEVLRLDSERVNLLLQSLIHIWKQSIKLQTEKAEEFVKIWTERTKSDCGDLEKQKKLDSIAWEVNLETASCYDAKELIPKTRLQLNLTDFVNDSKSECVMLQLSEEELVKLYNTLEKVQTKLDNIQNIS</sequence>
<comment type="caution">
    <text evidence="3">The sequence shown here is derived from an EMBL/GenBank/DDBJ whole genome shotgun (WGS) entry which is preliminary data.</text>
</comment>
<gene>
    <name evidence="3" type="ORF">QE152_g11257</name>
</gene>
<evidence type="ECO:0000313" key="3">
    <source>
        <dbReference type="EMBL" id="KAK9736877.1"/>
    </source>
</evidence>
<dbReference type="AlphaFoldDB" id="A0AAW1LSI9"/>
<organism evidence="3 4">
    <name type="scientific">Popillia japonica</name>
    <name type="common">Japanese beetle</name>
    <dbReference type="NCBI Taxonomy" id="7064"/>
    <lineage>
        <taxon>Eukaryota</taxon>
        <taxon>Metazoa</taxon>
        <taxon>Ecdysozoa</taxon>
        <taxon>Arthropoda</taxon>
        <taxon>Hexapoda</taxon>
        <taxon>Insecta</taxon>
        <taxon>Pterygota</taxon>
        <taxon>Neoptera</taxon>
        <taxon>Endopterygota</taxon>
        <taxon>Coleoptera</taxon>
        <taxon>Polyphaga</taxon>
        <taxon>Scarabaeiformia</taxon>
        <taxon>Scarabaeidae</taxon>
        <taxon>Rutelinae</taxon>
        <taxon>Popillia</taxon>
    </lineage>
</organism>
<protein>
    <submittedName>
        <fullName evidence="3">COMM domain</fullName>
    </submittedName>
</protein>
<reference evidence="3 4" key="1">
    <citation type="journal article" date="2024" name="BMC Genomics">
        <title>De novo assembly and annotation of Popillia japonica's genome with initial clues to its potential as an invasive pest.</title>
        <authorList>
            <person name="Cucini C."/>
            <person name="Boschi S."/>
            <person name="Funari R."/>
            <person name="Cardaioli E."/>
            <person name="Iannotti N."/>
            <person name="Marturano G."/>
            <person name="Paoli F."/>
            <person name="Bruttini M."/>
            <person name="Carapelli A."/>
            <person name="Frati F."/>
            <person name="Nardi F."/>
        </authorList>
    </citation>
    <scope>NUCLEOTIDE SEQUENCE [LARGE SCALE GENOMIC DNA]</scope>
    <source>
        <strain evidence="3">DMR45628</strain>
    </source>
</reference>
<evidence type="ECO:0000313" key="4">
    <source>
        <dbReference type="Proteomes" id="UP001458880"/>
    </source>
</evidence>
<accession>A0AAW1LSI9</accession>
<dbReference type="EMBL" id="JASPKY010000108">
    <property type="protein sequence ID" value="KAK9736877.1"/>
    <property type="molecule type" value="Genomic_DNA"/>
</dbReference>
<dbReference type="Proteomes" id="UP001458880">
    <property type="component" value="Unassembled WGS sequence"/>
</dbReference>